<dbReference type="InterPro" id="IPR035965">
    <property type="entry name" value="PAS-like_dom_sf"/>
</dbReference>
<dbReference type="SUPFAM" id="SSF81606">
    <property type="entry name" value="PP2C-like"/>
    <property type="match status" value="1"/>
</dbReference>
<evidence type="ECO:0000256" key="4">
    <source>
        <dbReference type="ARBA" id="ARBA00022553"/>
    </source>
</evidence>
<comment type="caution">
    <text evidence="11">The sequence shown here is derived from an EMBL/GenBank/DDBJ whole genome shotgun (WGS) entry which is preliminary data.</text>
</comment>
<gene>
    <name evidence="11" type="ORF">MSEN_36510</name>
</gene>
<dbReference type="CDD" id="cd16936">
    <property type="entry name" value="HATPase_RsbW-like"/>
    <property type="match status" value="1"/>
</dbReference>
<keyword evidence="6" id="KW-0418">Kinase</keyword>
<evidence type="ECO:0000256" key="3">
    <source>
        <dbReference type="ARBA" id="ARBA00012438"/>
    </source>
</evidence>
<evidence type="ECO:0000256" key="8">
    <source>
        <dbReference type="PROSITE-ProRule" id="PRU00169"/>
    </source>
</evidence>
<evidence type="ECO:0000259" key="9">
    <source>
        <dbReference type="PROSITE" id="PS50109"/>
    </source>
</evidence>
<dbReference type="SUPFAM" id="SSF52172">
    <property type="entry name" value="CheY-like"/>
    <property type="match status" value="1"/>
</dbReference>
<evidence type="ECO:0000256" key="5">
    <source>
        <dbReference type="ARBA" id="ARBA00022679"/>
    </source>
</evidence>
<dbReference type="InterPro" id="IPR005467">
    <property type="entry name" value="His_kinase_dom"/>
</dbReference>
<comment type="subcellular location">
    <subcellularLocation>
        <location evidence="2">Cell membrane</location>
    </subcellularLocation>
</comment>
<dbReference type="Pfam" id="PF13185">
    <property type="entry name" value="GAF_2"/>
    <property type="match status" value="1"/>
</dbReference>
<dbReference type="Pfam" id="PF13581">
    <property type="entry name" value="HATPase_c_2"/>
    <property type="match status" value="1"/>
</dbReference>
<dbReference type="SMART" id="SM00448">
    <property type="entry name" value="REC"/>
    <property type="match status" value="1"/>
</dbReference>
<dbReference type="Gene3D" id="3.30.450.40">
    <property type="match status" value="1"/>
</dbReference>
<dbReference type="EC" id="2.7.13.3" evidence="3"/>
<dbReference type="Gene3D" id="3.40.50.2300">
    <property type="match status" value="1"/>
</dbReference>
<dbReference type="PANTHER" id="PTHR43547">
    <property type="entry name" value="TWO-COMPONENT HISTIDINE KINASE"/>
    <property type="match status" value="1"/>
</dbReference>
<reference evidence="11 12" key="1">
    <citation type="journal article" date="2019" name="Emerg. Microbes Infect.">
        <title>Comprehensive subspecies identification of 175 nontuberculous mycobacteria species based on 7547 genomic profiles.</title>
        <authorList>
            <person name="Matsumoto Y."/>
            <person name="Kinjo T."/>
            <person name="Motooka D."/>
            <person name="Nabeya D."/>
            <person name="Jung N."/>
            <person name="Uechi K."/>
            <person name="Horii T."/>
            <person name="Iida T."/>
            <person name="Fujita J."/>
            <person name="Nakamura S."/>
        </authorList>
    </citation>
    <scope>NUCLEOTIDE SEQUENCE [LARGE SCALE GENOMIC DNA]</scope>
    <source>
        <strain evidence="11 12">JCM 16017</strain>
    </source>
</reference>
<dbReference type="Proteomes" id="UP000465263">
    <property type="component" value="Unassembled WGS sequence"/>
</dbReference>
<dbReference type="CDD" id="cd00082">
    <property type="entry name" value="HisKA"/>
    <property type="match status" value="1"/>
</dbReference>
<dbReference type="SUPFAM" id="SSF55874">
    <property type="entry name" value="ATPase domain of HSP90 chaperone/DNA topoisomerase II/histidine kinase"/>
    <property type="match status" value="2"/>
</dbReference>
<dbReference type="InterPro" id="IPR029016">
    <property type="entry name" value="GAF-like_dom_sf"/>
</dbReference>
<dbReference type="InterPro" id="IPR003594">
    <property type="entry name" value="HATPase_dom"/>
</dbReference>
<dbReference type="SMART" id="SM00388">
    <property type="entry name" value="HisKA"/>
    <property type="match status" value="1"/>
</dbReference>
<evidence type="ECO:0000259" key="10">
    <source>
        <dbReference type="PROSITE" id="PS50110"/>
    </source>
</evidence>
<dbReference type="AlphaFoldDB" id="A0A7I9XPN2"/>
<keyword evidence="7" id="KW-0902">Two-component regulatory system</keyword>
<dbReference type="Gene3D" id="3.60.40.10">
    <property type="entry name" value="PPM-type phosphatase domain"/>
    <property type="match status" value="1"/>
</dbReference>
<dbReference type="Pfam" id="PF08448">
    <property type="entry name" value="PAS_4"/>
    <property type="match status" value="1"/>
</dbReference>
<evidence type="ECO:0000256" key="1">
    <source>
        <dbReference type="ARBA" id="ARBA00000085"/>
    </source>
</evidence>
<comment type="catalytic activity">
    <reaction evidence="1">
        <text>ATP + protein L-histidine = ADP + protein N-phospho-L-histidine.</text>
        <dbReference type="EC" id="2.7.13.3"/>
    </reaction>
</comment>
<feature type="domain" description="Response regulatory" evidence="10">
    <location>
        <begin position="583"/>
        <end position="698"/>
    </location>
</feature>
<dbReference type="InterPro" id="IPR003661">
    <property type="entry name" value="HisK_dim/P_dom"/>
</dbReference>
<sequence length="1261" mass="134314">MTRPQPLPPDLTTAVELGGEVGRLFGEYDWAAHPLGDPVAWPAELRGAVSVALTSRFPIVLWLGSDDLFLVYNDAYLQILGDKHPDALGRRGREVWWDIWDPISPMLNRVLTTGLATWADDLMLPVSTAGQAQERYFTFTYSPLIGGGGAVNGIFCAVAETTQRVLSDRRLHLLNAVSSAVMQSRTVGDAVNAAIAVCDGQPADLPFVAVYAEDADDGHLRLRGATPAVSPVLPPVWTEPVPGISDSLPVDAVEQALVLRLGYGAAAGALVIGLSPRRPLDVQYRAFCQLLADQLSSALSSATSYAQQRQRADALAAIDRSKTAFLTNVSHEFRTPLTLLQGPLDEALAEVSPGSPLADRLTTARRNAGRLLRLVDSLLDFARVEAGRVDPALVCTDVGALTAHIASSFSELCRRAGLELVLECRPSLADIDATMWETIVLNLVSNAVKYTLDGAITVTVEDDEAGCRIAVRDTGVGIAQDDLERLGERFFRADDARGRSVEGTGIGLSLVRGLVELQGGTIAFDSVVDRGTVVTITLPGSSATTPVEHQPTVLAENPYVVEAGQWVDRAAAPAPVPADRRSLVLIVDDNADMREHLDRLLSTRWRTARAADGEAALAATRELRPDAVVSDVVMPRMDGFDYVAAVRADPDVAATPILMLSARAGAAAASEGYAGGADDYLLKPFRSEDLIDRVAARMSAAARERDKRRSNDEQARRSLDVAHLDGALQSAESVDAVTKALKDFPLFDTDATVISLGLLDPDGRSVRFHFAGPLPPELRDRFHIAAMDTPLVPIDVIQSGSPMIVTDTADLGRRYEHVVQQSAGSVGACVTQPLRGPDGRVIGSLGLLFPEPRDFDPVELGMYASFAAMTQAALDRIQLADREHRIAVEFQEHLLDLDRGSTTAAVAAVYRAAGETMRVGGDWYLAVPLERAGRIAVSVGDVVGHGLSAATVMSRLRAAAAASALSDAEPTAVLDALDRYAGTVAGARCATVSYAVVDAAPADGAAHALVSYACAGHPYPLLITRDRPAVFLESGRRPPMAAGDDVPDGDAAAIAELPPGSLLLLYTDGLIERPGEAIDDGFDRLRRAAEVCADLPVDDVCTELLDRMRPAGGYVDDVVLLALRPSHGAAGSFTYLLPAELPELSAARHRLRRWLAGTAVDQQRQAEMVVAIDEAVTNAIEHGSRCDPCQTVAVEAFVRDGTVAVTVSDSGRWSGDSSASRRSDRRGRGLTLINGLADRVDTVRAATGTRVTLYFDDVVGS</sequence>
<dbReference type="PANTHER" id="PTHR43547:SF2">
    <property type="entry name" value="HYBRID SIGNAL TRANSDUCTION HISTIDINE KINASE C"/>
    <property type="match status" value="1"/>
</dbReference>
<dbReference type="OrthoDB" id="163538at2"/>
<evidence type="ECO:0000313" key="12">
    <source>
        <dbReference type="Proteomes" id="UP000465263"/>
    </source>
</evidence>
<dbReference type="GO" id="GO:0000155">
    <property type="term" value="F:phosphorelay sensor kinase activity"/>
    <property type="evidence" value="ECO:0007669"/>
    <property type="project" value="InterPro"/>
</dbReference>
<dbReference type="InterPro" id="IPR001789">
    <property type="entry name" value="Sig_transdc_resp-reg_receiver"/>
</dbReference>
<dbReference type="InterPro" id="IPR003018">
    <property type="entry name" value="GAF"/>
</dbReference>
<evidence type="ECO:0000256" key="2">
    <source>
        <dbReference type="ARBA" id="ARBA00004236"/>
    </source>
</evidence>
<dbReference type="SMART" id="SM00331">
    <property type="entry name" value="PP2C_SIG"/>
    <property type="match status" value="1"/>
</dbReference>
<dbReference type="InterPro" id="IPR036457">
    <property type="entry name" value="PPM-type-like_dom_sf"/>
</dbReference>
<dbReference type="SUPFAM" id="SSF55781">
    <property type="entry name" value="GAF domain-like"/>
    <property type="match status" value="1"/>
</dbReference>
<dbReference type="SMART" id="SM00065">
    <property type="entry name" value="GAF"/>
    <property type="match status" value="1"/>
</dbReference>
<dbReference type="Gene3D" id="3.30.450.20">
    <property type="entry name" value="PAS domain"/>
    <property type="match status" value="1"/>
</dbReference>
<dbReference type="InterPro" id="IPR004358">
    <property type="entry name" value="Sig_transdc_His_kin-like_C"/>
</dbReference>
<protein>
    <recommendedName>
        <fullName evidence="3">histidine kinase</fullName>
        <ecNumber evidence="3">2.7.13.3</ecNumber>
    </recommendedName>
</protein>
<feature type="domain" description="Histidine kinase" evidence="9">
    <location>
        <begin position="328"/>
        <end position="542"/>
    </location>
</feature>
<dbReference type="Pfam" id="PF00072">
    <property type="entry name" value="Response_reg"/>
    <property type="match status" value="1"/>
</dbReference>
<keyword evidence="12" id="KW-1185">Reference proteome</keyword>
<dbReference type="PRINTS" id="PR00344">
    <property type="entry name" value="BCTRLSENSOR"/>
</dbReference>
<dbReference type="InterPro" id="IPR011006">
    <property type="entry name" value="CheY-like_superfamily"/>
</dbReference>
<dbReference type="GO" id="GO:0005886">
    <property type="term" value="C:plasma membrane"/>
    <property type="evidence" value="ECO:0007669"/>
    <property type="project" value="UniProtKB-SubCell"/>
</dbReference>
<dbReference type="InterPro" id="IPR001932">
    <property type="entry name" value="PPM-type_phosphatase-like_dom"/>
</dbReference>
<dbReference type="Gene3D" id="1.10.287.130">
    <property type="match status" value="1"/>
</dbReference>
<dbReference type="PROSITE" id="PS50109">
    <property type="entry name" value="HIS_KIN"/>
    <property type="match status" value="1"/>
</dbReference>
<dbReference type="Gene3D" id="3.30.565.10">
    <property type="entry name" value="Histidine kinase-like ATPase, C-terminal domain"/>
    <property type="match status" value="2"/>
</dbReference>
<feature type="modified residue" description="4-aspartylphosphate" evidence="8">
    <location>
        <position position="631"/>
    </location>
</feature>
<dbReference type="SUPFAM" id="SSF55785">
    <property type="entry name" value="PYP-like sensor domain (PAS domain)"/>
    <property type="match status" value="1"/>
</dbReference>
<dbReference type="Pfam" id="PF07228">
    <property type="entry name" value="SpoIIE"/>
    <property type="match status" value="1"/>
</dbReference>
<dbReference type="EMBL" id="BLKV01000002">
    <property type="protein sequence ID" value="GFG71931.1"/>
    <property type="molecule type" value="Genomic_DNA"/>
</dbReference>
<proteinExistence type="predicted"/>
<dbReference type="Pfam" id="PF00512">
    <property type="entry name" value="HisKA"/>
    <property type="match status" value="1"/>
</dbReference>
<accession>A0A7I9XPN2</accession>
<name>A0A7I9XPN2_9MYCO</name>
<organism evidence="11 12">
    <name type="scientific">Mycolicibacter senuensis</name>
    <dbReference type="NCBI Taxonomy" id="386913"/>
    <lineage>
        <taxon>Bacteria</taxon>
        <taxon>Bacillati</taxon>
        <taxon>Actinomycetota</taxon>
        <taxon>Actinomycetes</taxon>
        <taxon>Mycobacteriales</taxon>
        <taxon>Mycobacteriaceae</taxon>
        <taxon>Mycolicibacter</taxon>
    </lineage>
</organism>
<dbReference type="SUPFAM" id="SSF47384">
    <property type="entry name" value="Homodimeric domain of signal transducing histidine kinase"/>
    <property type="match status" value="1"/>
</dbReference>
<evidence type="ECO:0000256" key="6">
    <source>
        <dbReference type="ARBA" id="ARBA00022777"/>
    </source>
</evidence>
<evidence type="ECO:0000313" key="11">
    <source>
        <dbReference type="EMBL" id="GFG71931.1"/>
    </source>
</evidence>
<dbReference type="SMART" id="SM00387">
    <property type="entry name" value="HATPase_c"/>
    <property type="match status" value="2"/>
</dbReference>
<evidence type="ECO:0000256" key="7">
    <source>
        <dbReference type="ARBA" id="ARBA00023012"/>
    </source>
</evidence>
<keyword evidence="4 8" id="KW-0597">Phosphoprotein</keyword>
<dbReference type="InterPro" id="IPR036890">
    <property type="entry name" value="HATPase_C_sf"/>
</dbReference>
<dbReference type="InterPro" id="IPR036097">
    <property type="entry name" value="HisK_dim/P_sf"/>
</dbReference>
<dbReference type="PROSITE" id="PS50110">
    <property type="entry name" value="RESPONSE_REGULATORY"/>
    <property type="match status" value="1"/>
</dbReference>
<keyword evidence="5" id="KW-0808">Transferase</keyword>
<dbReference type="InterPro" id="IPR013656">
    <property type="entry name" value="PAS_4"/>
</dbReference>
<dbReference type="FunFam" id="3.30.565.10:FF:000006">
    <property type="entry name" value="Sensor histidine kinase WalK"/>
    <property type="match status" value="1"/>
</dbReference>
<dbReference type="Pfam" id="PF02518">
    <property type="entry name" value="HATPase_c"/>
    <property type="match status" value="1"/>
</dbReference>